<dbReference type="Proteomes" id="UP000887574">
    <property type="component" value="Unplaced"/>
</dbReference>
<reference evidence="2" key="1">
    <citation type="submission" date="2022-11" db="UniProtKB">
        <authorList>
            <consortium name="WormBaseParasite"/>
        </authorList>
    </citation>
    <scope>IDENTIFICATION</scope>
</reference>
<organism evidence="1 2">
    <name type="scientific">Ditylenchus dipsaci</name>
    <dbReference type="NCBI Taxonomy" id="166011"/>
    <lineage>
        <taxon>Eukaryota</taxon>
        <taxon>Metazoa</taxon>
        <taxon>Ecdysozoa</taxon>
        <taxon>Nematoda</taxon>
        <taxon>Chromadorea</taxon>
        <taxon>Rhabditida</taxon>
        <taxon>Tylenchina</taxon>
        <taxon>Tylenchomorpha</taxon>
        <taxon>Sphaerularioidea</taxon>
        <taxon>Anguinidae</taxon>
        <taxon>Anguininae</taxon>
        <taxon>Ditylenchus</taxon>
    </lineage>
</organism>
<accession>A0A915E009</accession>
<evidence type="ECO:0000313" key="1">
    <source>
        <dbReference type="Proteomes" id="UP000887574"/>
    </source>
</evidence>
<sequence>MGHLSHLVVSPFENAQKMALELTRKAGQSGKEPSSIRISFHLGKRFLISIQEEGVMRDLLCWMNSLLRRSSQKQTAQT</sequence>
<name>A0A915E009_9BILA</name>
<dbReference type="WBParaSite" id="jg24475">
    <property type="protein sequence ID" value="jg24475"/>
    <property type="gene ID" value="jg24475"/>
</dbReference>
<keyword evidence="1" id="KW-1185">Reference proteome</keyword>
<proteinExistence type="predicted"/>
<evidence type="ECO:0000313" key="2">
    <source>
        <dbReference type="WBParaSite" id="jg24475"/>
    </source>
</evidence>
<dbReference type="AlphaFoldDB" id="A0A915E009"/>
<protein>
    <submittedName>
        <fullName evidence="2">Uncharacterized protein</fullName>
    </submittedName>
</protein>